<evidence type="ECO:0000313" key="5">
    <source>
        <dbReference type="EMBL" id="KAL1527202.1"/>
    </source>
</evidence>
<proteinExistence type="predicted"/>
<dbReference type="AlphaFoldDB" id="A0AB34K1T9"/>
<feature type="transmembrane region" description="Helical" evidence="4">
    <location>
        <begin position="312"/>
        <end position="332"/>
    </location>
</feature>
<dbReference type="PANTHER" id="PTHR23121:SF9">
    <property type="entry name" value="SODIUM-DEPENDENT GLUCOSE TRANSPORTER 1"/>
    <property type="match status" value="1"/>
</dbReference>
<feature type="transmembrane region" description="Helical" evidence="4">
    <location>
        <begin position="217"/>
        <end position="238"/>
    </location>
</feature>
<feature type="transmembrane region" description="Helical" evidence="4">
    <location>
        <begin position="188"/>
        <end position="211"/>
    </location>
</feature>
<feature type="transmembrane region" description="Helical" evidence="4">
    <location>
        <begin position="339"/>
        <end position="359"/>
    </location>
</feature>
<comment type="caution">
    <text evidence="5">The sequence shown here is derived from an EMBL/GenBank/DDBJ whole genome shotgun (WGS) entry which is preliminary data.</text>
</comment>
<dbReference type="PANTHER" id="PTHR23121">
    <property type="entry name" value="SODIUM-DEPENDENT GLUCOSE TRANSPORTER 1"/>
    <property type="match status" value="1"/>
</dbReference>
<feature type="transmembrane region" description="Helical" evidence="4">
    <location>
        <begin position="269"/>
        <end position="292"/>
    </location>
</feature>
<dbReference type="InterPro" id="IPR036259">
    <property type="entry name" value="MFS_trans_sf"/>
</dbReference>
<gene>
    <name evidence="5" type="ORF">AB1Y20_015881</name>
</gene>
<feature type="transmembrane region" description="Helical" evidence="4">
    <location>
        <begin position="400"/>
        <end position="423"/>
    </location>
</feature>
<keyword evidence="3 4" id="KW-0472">Membrane</keyword>
<reference evidence="5 6" key="1">
    <citation type="journal article" date="2024" name="Science">
        <title>Giant polyketide synthase enzymes in the biosynthesis of giant marine polyether toxins.</title>
        <authorList>
            <person name="Fallon T.R."/>
            <person name="Shende V.V."/>
            <person name="Wierzbicki I.H."/>
            <person name="Pendleton A.L."/>
            <person name="Watervoot N.F."/>
            <person name="Auber R.P."/>
            <person name="Gonzalez D.J."/>
            <person name="Wisecaver J.H."/>
            <person name="Moore B.S."/>
        </authorList>
    </citation>
    <scope>NUCLEOTIDE SEQUENCE [LARGE SCALE GENOMIC DNA]</scope>
    <source>
        <strain evidence="5 6">12B1</strain>
    </source>
</reference>
<evidence type="ECO:0000313" key="6">
    <source>
        <dbReference type="Proteomes" id="UP001515480"/>
    </source>
</evidence>
<keyword evidence="6" id="KW-1185">Reference proteome</keyword>
<organism evidence="5 6">
    <name type="scientific">Prymnesium parvum</name>
    <name type="common">Toxic golden alga</name>
    <dbReference type="NCBI Taxonomy" id="97485"/>
    <lineage>
        <taxon>Eukaryota</taxon>
        <taxon>Haptista</taxon>
        <taxon>Haptophyta</taxon>
        <taxon>Prymnesiophyceae</taxon>
        <taxon>Prymnesiales</taxon>
        <taxon>Prymnesiaceae</taxon>
        <taxon>Prymnesium</taxon>
    </lineage>
</organism>
<dbReference type="Gene3D" id="1.20.1250.20">
    <property type="entry name" value="MFS general substrate transporter like domains"/>
    <property type="match status" value="1"/>
</dbReference>
<feature type="transmembrane region" description="Helical" evidence="4">
    <location>
        <begin position="429"/>
        <end position="454"/>
    </location>
</feature>
<name>A0AB34K1T9_PRYPA</name>
<feature type="transmembrane region" description="Helical" evidence="4">
    <location>
        <begin position="365"/>
        <end position="388"/>
    </location>
</feature>
<sequence>MLAPHERLEEADQLLPLEAEGEWNEEPASLAGDAAPLHSRRSEPAPAPSLRLSLVYWGVYAVNGGIVGALGPSLEAFERSTGLTEAAMGQMIMQNRLAKVVGVGLWTLYTKHCYAKGRACVGTPHVMLSLALLMSSLCNAVIAHMSHHEAAIRLALVLAGVTYGITDTGIVLLTLWRYNHSDRQQRTAVAMLNAAFTVGALLTPVLVAASLKRTGDARIAFDAICGVALLLASILPLFTPPHQPANAMGGGAGEDSTHRKPRSACNETLLLGSMCVILCCVTGSEHAVATWLSSFGVEVGGMSESTMALMSSFFWGFICTGRLVWCVASELITTAWPMLFMDIAFMLSGSLAFVAYTLSPAGNNRLLWGASMLMALGVSSSLPCAITLPRETNVQITPGALLAFNVGGTLGETLFPCLIGMAFERKSYLSLGVLLTSSQAAALLSALIGLTAVAGLRRAAGKGKAVVEPK</sequence>
<evidence type="ECO:0000256" key="1">
    <source>
        <dbReference type="ARBA" id="ARBA00022692"/>
    </source>
</evidence>
<keyword evidence="1 4" id="KW-0812">Transmembrane</keyword>
<keyword evidence="2 4" id="KW-1133">Transmembrane helix</keyword>
<evidence type="ECO:0000256" key="3">
    <source>
        <dbReference type="ARBA" id="ARBA00023136"/>
    </source>
</evidence>
<dbReference type="SUPFAM" id="SSF103473">
    <property type="entry name" value="MFS general substrate transporter"/>
    <property type="match status" value="1"/>
</dbReference>
<dbReference type="Proteomes" id="UP001515480">
    <property type="component" value="Unassembled WGS sequence"/>
</dbReference>
<evidence type="ECO:0000256" key="4">
    <source>
        <dbReference type="SAM" id="Phobius"/>
    </source>
</evidence>
<evidence type="ECO:0000256" key="2">
    <source>
        <dbReference type="ARBA" id="ARBA00022989"/>
    </source>
</evidence>
<protein>
    <submittedName>
        <fullName evidence="5">Uncharacterized protein</fullName>
    </submittedName>
</protein>
<accession>A0AB34K1T9</accession>
<feature type="transmembrane region" description="Helical" evidence="4">
    <location>
        <begin position="126"/>
        <end position="145"/>
    </location>
</feature>
<feature type="transmembrane region" description="Helical" evidence="4">
    <location>
        <begin position="151"/>
        <end position="176"/>
    </location>
</feature>
<dbReference type="EMBL" id="JBGBPQ010000003">
    <property type="protein sequence ID" value="KAL1527202.1"/>
    <property type="molecule type" value="Genomic_DNA"/>
</dbReference>